<accession>A0ABY0IP93</accession>
<keyword evidence="5" id="KW-0169">Cobalamin biosynthesis</keyword>
<dbReference type="InterPro" id="IPR005860">
    <property type="entry name" value="CobD"/>
</dbReference>
<evidence type="ECO:0000256" key="2">
    <source>
        <dbReference type="ARBA" id="ARBA00003444"/>
    </source>
</evidence>
<evidence type="ECO:0000256" key="9">
    <source>
        <dbReference type="ARBA" id="ARBA00048531"/>
    </source>
</evidence>
<reference evidence="11 12" key="1">
    <citation type="submission" date="2019-02" db="EMBL/GenBank/DDBJ databases">
        <title>Genomic Encyclopedia of Type Strains, Phase IV (KMG-IV): sequencing the most valuable type-strain genomes for metagenomic binning, comparative biology and taxonomic classification.</title>
        <authorList>
            <person name="Goeker M."/>
        </authorList>
    </citation>
    <scope>NUCLEOTIDE SEQUENCE [LARGE SCALE GENOMIC DNA]</scope>
    <source>
        <strain evidence="11 12">DSM 21223</strain>
    </source>
</reference>
<dbReference type="SUPFAM" id="SSF53383">
    <property type="entry name" value="PLP-dependent transferases"/>
    <property type="match status" value="1"/>
</dbReference>
<feature type="domain" description="Aminotransferase class I/classII large" evidence="10">
    <location>
        <begin position="55"/>
        <end position="319"/>
    </location>
</feature>
<keyword evidence="7" id="KW-0456">Lyase</keyword>
<dbReference type="InterPro" id="IPR004839">
    <property type="entry name" value="Aminotransferase_I/II_large"/>
</dbReference>
<dbReference type="InterPro" id="IPR015421">
    <property type="entry name" value="PyrdxlP-dep_Trfase_major"/>
</dbReference>
<keyword evidence="12" id="KW-1185">Reference proteome</keyword>
<dbReference type="InterPro" id="IPR004838">
    <property type="entry name" value="NHTrfase_class1_PyrdxlP-BS"/>
</dbReference>
<comment type="caution">
    <text evidence="11">The sequence shown here is derived from an EMBL/GenBank/DDBJ whole genome shotgun (WGS) entry which is preliminary data.</text>
</comment>
<dbReference type="Proteomes" id="UP000292136">
    <property type="component" value="Unassembled WGS sequence"/>
</dbReference>
<evidence type="ECO:0000256" key="6">
    <source>
        <dbReference type="ARBA" id="ARBA00022898"/>
    </source>
</evidence>
<protein>
    <recommendedName>
        <fullName evidence="4">threonine-phosphate decarboxylase</fullName>
        <ecNumber evidence="4">4.1.1.81</ecNumber>
    </recommendedName>
    <alternativeName>
        <fullName evidence="8">L-threonine-O-3-phosphate decarboxylase</fullName>
    </alternativeName>
</protein>
<dbReference type="PANTHER" id="PTHR42885">
    <property type="entry name" value="HISTIDINOL-PHOSPHATE AMINOTRANSFERASE-RELATED"/>
    <property type="match status" value="1"/>
</dbReference>
<dbReference type="Pfam" id="PF00155">
    <property type="entry name" value="Aminotran_1_2"/>
    <property type="match status" value="1"/>
</dbReference>
<dbReference type="InterPro" id="IPR015422">
    <property type="entry name" value="PyrdxlP-dep_Trfase_small"/>
</dbReference>
<evidence type="ECO:0000256" key="3">
    <source>
        <dbReference type="ARBA" id="ARBA00004953"/>
    </source>
</evidence>
<dbReference type="EC" id="4.1.1.81" evidence="4"/>
<evidence type="ECO:0000313" key="11">
    <source>
        <dbReference type="EMBL" id="RZT76707.1"/>
    </source>
</evidence>
<dbReference type="RefSeq" id="WP_130459800.1">
    <property type="nucleotide sequence ID" value="NZ_SHKM01000002.1"/>
</dbReference>
<evidence type="ECO:0000256" key="4">
    <source>
        <dbReference type="ARBA" id="ARBA00012285"/>
    </source>
</evidence>
<keyword evidence="6" id="KW-0663">Pyridoxal phosphate</keyword>
<sequence length="334" mass="36442">MLEHGGRLRQAARQWGIPLADWLDLSTGINPWAYPIPGIPISAWQRLPEEEDGLEAAARNYYGAKHVLALAGSQAAIQTLPKLLPPGRAAVLAPSYAEHAAAWVKAEWAVTPFAPPRLEEVAKEHNVVVVVNPNNPTGERITARRLRAAARALAKRGGLLVVDEAFADADPRDSLADLAGTKVAPNIIVLRSLGKFFGLAGARVGFAIGRPELLEALADTLGPWPVAGPARRVARCALEDRAWQADMRQELQVAAERLETLLQDSLGASTGTGLFRWLPHPRADWVYDELARRSILVRLFLEVDGSSSLRFGLPGSDDEWRRLEGALNELRKDL</sequence>
<comment type="catalytic activity">
    <reaction evidence="9">
        <text>O-phospho-L-threonine + H(+) = (R)-1-aminopropan-2-yl phosphate + CO2</text>
        <dbReference type="Rhea" id="RHEA:11492"/>
        <dbReference type="ChEBI" id="CHEBI:15378"/>
        <dbReference type="ChEBI" id="CHEBI:16526"/>
        <dbReference type="ChEBI" id="CHEBI:58563"/>
        <dbReference type="ChEBI" id="CHEBI:58675"/>
        <dbReference type="EC" id="4.1.1.81"/>
    </reaction>
</comment>
<organism evidence="11 12">
    <name type="scientific">Azospira oryzae</name>
    <dbReference type="NCBI Taxonomy" id="146939"/>
    <lineage>
        <taxon>Bacteria</taxon>
        <taxon>Pseudomonadati</taxon>
        <taxon>Pseudomonadota</taxon>
        <taxon>Betaproteobacteria</taxon>
        <taxon>Rhodocyclales</taxon>
        <taxon>Rhodocyclaceae</taxon>
        <taxon>Azospira</taxon>
    </lineage>
</organism>
<name>A0ABY0IP93_9RHOO</name>
<evidence type="ECO:0000256" key="5">
    <source>
        <dbReference type="ARBA" id="ARBA00022573"/>
    </source>
</evidence>
<evidence type="ECO:0000259" key="10">
    <source>
        <dbReference type="Pfam" id="PF00155"/>
    </source>
</evidence>
<dbReference type="PANTHER" id="PTHR42885:SF1">
    <property type="entry name" value="THREONINE-PHOSPHATE DECARBOXYLASE"/>
    <property type="match status" value="1"/>
</dbReference>
<evidence type="ECO:0000256" key="1">
    <source>
        <dbReference type="ARBA" id="ARBA00001933"/>
    </source>
</evidence>
<dbReference type="EMBL" id="SHKM01000002">
    <property type="protein sequence ID" value="RZT76707.1"/>
    <property type="molecule type" value="Genomic_DNA"/>
</dbReference>
<dbReference type="Gene3D" id="3.40.640.10">
    <property type="entry name" value="Type I PLP-dependent aspartate aminotransferase-like (Major domain)"/>
    <property type="match status" value="1"/>
</dbReference>
<comment type="pathway">
    <text evidence="3">Cofactor biosynthesis; adenosylcobalamin biosynthesis.</text>
</comment>
<comment type="cofactor">
    <cofactor evidence="1">
        <name>pyridoxal 5'-phosphate</name>
        <dbReference type="ChEBI" id="CHEBI:597326"/>
    </cofactor>
</comment>
<dbReference type="NCBIfam" id="TIGR01140">
    <property type="entry name" value="L_thr_O3P_dcar"/>
    <property type="match status" value="1"/>
</dbReference>
<gene>
    <name evidence="11" type="ORF">EV678_2589</name>
</gene>
<comment type="function">
    <text evidence="2">Decarboxylates L-threonine-O-3-phosphate to yield (R)-1-amino-2-propanol O-2-phosphate, the precursor for the linkage between the nucleotide loop and the corrin ring in cobalamin.</text>
</comment>
<evidence type="ECO:0000256" key="7">
    <source>
        <dbReference type="ARBA" id="ARBA00023239"/>
    </source>
</evidence>
<proteinExistence type="predicted"/>
<evidence type="ECO:0000313" key="12">
    <source>
        <dbReference type="Proteomes" id="UP000292136"/>
    </source>
</evidence>
<dbReference type="PROSITE" id="PS00105">
    <property type="entry name" value="AA_TRANSFER_CLASS_1"/>
    <property type="match status" value="1"/>
</dbReference>
<evidence type="ECO:0000256" key="8">
    <source>
        <dbReference type="ARBA" id="ARBA00029996"/>
    </source>
</evidence>
<dbReference type="InterPro" id="IPR015424">
    <property type="entry name" value="PyrdxlP-dep_Trfase"/>
</dbReference>
<dbReference type="Gene3D" id="3.90.1150.10">
    <property type="entry name" value="Aspartate Aminotransferase, domain 1"/>
    <property type="match status" value="1"/>
</dbReference>